<reference evidence="1 2" key="1">
    <citation type="submission" date="2019-12" db="EMBL/GenBank/DDBJ databases">
        <authorList>
            <person name="Shi Y."/>
        </authorList>
    </citation>
    <scope>NUCLEOTIDE SEQUENCE [LARGE SCALE GENOMIC DNA]</scope>
    <source>
        <strain evidence="1 2">JCM 17929</strain>
    </source>
</reference>
<proteinExistence type="predicted"/>
<evidence type="ECO:0000313" key="2">
    <source>
        <dbReference type="Proteomes" id="UP000436989"/>
    </source>
</evidence>
<comment type="caution">
    <text evidence="1">The sequence shown here is derived from an EMBL/GenBank/DDBJ whole genome shotgun (WGS) entry which is preliminary data.</text>
</comment>
<accession>A0A6N8GL28</accession>
<name>A0A6N8GL28_9MICC</name>
<evidence type="ECO:0000313" key="1">
    <source>
        <dbReference type="EMBL" id="MUN61953.1"/>
    </source>
</evidence>
<dbReference type="InterPro" id="IPR011749">
    <property type="entry name" value="CHP02243"/>
</dbReference>
<dbReference type="Proteomes" id="UP000436989">
    <property type="component" value="Unassembled WGS sequence"/>
</dbReference>
<keyword evidence="2" id="KW-1185">Reference proteome</keyword>
<dbReference type="AlphaFoldDB" id="A0A6N8GL28"/>
<dbReference type="EMBL" id="WOGU01000001">
    <property type="protein sequence ID" value="MUN61953.1"/>
    <property type="molecule type" value="Genomic_DNA"/>
</dbReference>
<protein>
    <submittedName>
        <fullName evidence="1">Putative baseplate assembly protein</fullName>
    </submittedName>
</protein>
<sequence>MLPSPNLDDRRFQDLVDDAKRMIAQRCPEWTDHNVSDPGVTLIEAFAFMTDELFYRLNRLPDRLYIAFLELLGVGLHPPTAATVELLLWLSAPQPNAVVVPRGTEAATRRTDEDEAVSFETARELVIPPRRLAHLRTTTRGGEPVPRPVRPRGDEDFPAFGEPPTPDDALLLGLDDSAPSCALALRFDCEVRGVGVDPRYPPLVWEAWTGSGWTRCDVDKDETGGLNRPGDVVVHLPHAHTASVVGGARAGWVRCRVVHPLEGYPPYSASPRVRTVSAFTIGGSVPAVHAETVHVEVLGTSDGVPGQAFPLARRPVVPGGTPFTVEVTDGAGWQTWREVDHFANSDPEDRVVVLDRAAGVVRFPPAVREADGSLRAYGAVPPVGSTVRIPEYRTGGGPRGNVVAHAVSVLRSTVPFVVRVENRRAAQGGVAMETVDQARERGPLALRTRDRAVTAEDYEQLSRRAAPGIARVRCLPATTAAEAGGVRVLVVPTAVPDDDDRLRFGDLVPDEDTLSAVAEYLDERRPVGVRVVVEPPRYRGVTVVARLTARRRVAADGLKREALRALYRYFDPIRGGPDSDGWPFGRPVQAGEVHAVLQRLPGTEIVDDVLLFAADPRTGDRGDPVQRVELGRHDLVFSFGHQVRVTEGE</sequence>
<dbReference type="RefSeq" id="WP_156266602.1">
    <property type="nucleotide sequence ID" value="NZ_WOGU01000001.1"/>
</dbReference>
<organism evidence="1 2">
    <name type="scientific">Kocuria sediminis</name>
    <dbReference type="NCBI Taxonomy" id="1038857"/>
    <lineage>
        <taxon>Bacteria</taxon>
        <taxon>Bacillati</taxon>
        <taxon>Actinomycetota</taxon>
        <taxon>Actinomycetes</taxon>
        <taxon>Micrococcales</taxon>
        <taxon>Micrococcaceae</taxon>
        <taxon>Kocuria</taxon>
    </lineage>
</organism>
<gene>
    <name evidence="1" type="ORF">GMA12_02130</name>
</gene>
<dbReference type="NCBIfam" id="TIGR02243">
    <property type="entry name" value="putative baseplate assembly protein"/>
    <property type="match status" value="1"/>
</dbReference>